<dbReference type="SUPFAM" id="SSF69618">
    <property type="entry name" value="HemD-like"/>
    <property type="match status" value="1"/>
</dbReference>
<dbReference type="SUPFAM" id="SSF46894">
    <property type="entry name" value="C-terminal effector domain of the bipartite response regulators"/>
    <property type="match status" value="1"/>
</dbReference>
<feature type="domain" description="OmpR/PhoB-type" evidence="2">
    <location>
        <begin position="298"/>
        <end position="367"/>
    </location>
</feature>
<dbReference type="PANTHER" id="PTHR40082:SF1">
    <property type="entry name" value="BLR5956 PROTEIN"/>
    <property type="match status" value="1"/>
</dbReference>
<dbReference type="Pfam" id="PF00486">
    <property type="entry name" value="Trans_reg_C"/>
    <property type="match status" value="1"/>
</dbReference>
<dbReference type="InterPro" id="IPR039793">
    <property type="entry name" value="UROS/Hem4"/>
</dbReference>
<dbReference type="InterPro" id="IPR036388">
    <property type="entry name" value="WH-like_DNA-bd_sf"/>
</dbReference>
<dbReference type="EMBL" id="LQBL01000003">
    <property type="protein sequence ID" value="KUG58417.1"/>
    <property type="molecule type" value="Genomic_DNA"/>
</dbReference>
<dbReference type="CDD" id="cd00383">
    <property type="entry name" value="trans_reg_C"/>
    <property type="match status" value="1"/>
</dbReference>
<dbReference type="STRING" id="767452.AVL62_10945"/>
<organism evidence="3 4">
    <name type="scientific">Serinicoccus chungangensis</name>
    <dbReference type="NCBI Taxonomy" id="767452"/>
    <lineage>
        <taxon>Bacteria</taxon>
        <taxon>Bacillati</taxon>
        <taxon>Actinomycetota</taxon>
        <taxon>Actinomycetes</taxon>
        <taxon>Micrococcales</taxon>
        <taxon>Ornithinimicrobiaceae</taxon>
        <taxon>Serinicoccus</taxon>
    </lineage>
</organism>
<dbReference type="OrthoDB" id="213853at2"/>
<dbReference type="InterPro" id="IPR016032">
    <property type="entry name" value="Sig_transdc_resp-reg_C-effctor"/>
</dbReference>
<gene>
    <name evidence="3" type="ORF">AVL62_10945</name>
</gene>
<dbReference type="GO" id="GO:0006780">
    <property type="term" value="P:uroporphyrinogen III biosynthetic process"/>
    <property type="evidence" value="ECO:0007669"/>
    <property type="project" value="InterPro"/>
</dbReference>
<dbReference type="InterPro" id="IPR001867">
    <property type="entry name" value="OmpR/PhoB-type_DNA-bd"/>
</dbReference>
<accession>A0A0W8IEP4</accession>
<dbReference type="GO" id="GO:0000160">
    <property type="term" value="P:phosphorelay signal transduction system"/>
    <property type="evidence" value="ECO:0007669"/>
    <property type="project" value="InterPro"/>
</dbReference>
<reference evidence="3 4" key="1">
    <citation type="submission" date="2015-12" db="EMBL/GenBank/DDBJ databases">
        <title>Serinicoccus chungangenesis strain CD08_5 genome sequencing and assembly.</title>
        <authorList>
            <person name="Chander A.M."/>
            <person name="Kaur G."/>
            <person name="Nair G.R."/>
            <person name="Dhawan D.K."/>
            <person name="Kochhar R.K."/>
            <person name="Mayilraj S."/>
            <person name="Bhadada S.K."/>
        </authorList>
    </citation>
    <scope>NUCLEOTIDE SEQUENCE [LARGE SCALE GENOMIC DNA]</scope>
    <source>
        <strain evidence="3 4">CD08_5</strain>
    </source>
</reference>
<dbReference type="NCBIfam" id="NF005568">
    <property type="entry name" value="PRK07239.1"/>
    <property type="match status" value="1"/>
</dbReference>
<dbReference type="InterPro" id="IPR036108">
    <property type="entry name" value="4pyrrol_syn_uPrphyn_synt_sf"/>
</dbReference>
<name>A0A0W8IEP4_9MICO</name>
<keyword evidence="1" id="KW-0238">DNA-binding</keyword>
<keyword evidence="4" id="KW-1185">Reference proteome</keyword>
<dbReference type="GO" id="GO:0003677">
    <property type="term" value="F:DNA binding"/>
    <property type="evidence" value="ECO:0007669"/>
    <property type="project" value="UniProtKB-KW"/>
</dbReference>
<dbReference type="AlphaFoldDB" id="A0A0W8IEP4"/>
<dbReference type="GO" id="GO:0006355">
    <property type="term" value="P:regulation of DNA-templated transcription"/>
    <property type="evidence" value="ECO:0007669"/>
    <property type="project" value="InterPro"/>
</dbReference>
<dbReference type="CDD" id="cd06578">
    <property type="entry name" value="HemD"/>
    <property type="match status" value="1"/>
</dbReference>
<dbReference type="GO" id="GO:0004852">
    <property type="term" value="F:uroporphyrinogen-III synthase activity"/>
    <property type="evidence" value="ECO:0007669"/>
    <property type="project" value="InterPro"/>
</dbReference>
<dbReference type="InterPro" id="IPR003754">
    <property type="entry name" value="4pyrrol_synth_uPrphyn_synth"/>
</dbReference>
<evidence type="ECO:0000313" key="3">
    <source>
        <dbReference type="EMBL" id="KUG58417.1"/>
    </source>
</evidence>
<dbReference type="Gene3D" id="1.10.10.10">
    <property type="entry name" value="Winged helix-like DNA-binding domain superfamily/Winged helix DNA-binding domain"/>
    <property type="match status" value="1"/>
</dbReference>
<dbReference type="RefSeq" id="WP_058890094.1">
    <property type="nucleotide sequence ID" value="NZ_LQBL01000003.1"/>
</dbReference>
<sequence>MTPTVARVAQLAGFRVGLTNDRRAAEYIAAFERRGAEVVHAPTIQTGTGDDGGVVAETRAIIAAGPDIVLANTGYGIRRWWELADEEGLQEDLTHALARSQIWVRGPKARGALRAVGLEDQGMGETETMASLVDRVLERTVTGAVVAVQHPGYLDEEATQRLRAAGATVLPISPYRWKPHPDTAAVVRLADAVCSRTVDALTFTSAPAVEAFFAAAARAGLGEQVQEALRSDVVAASVGPVTAAPLLEAGVTPLVPDRFRTGALIKLLSDHLESTQVLRLDTEVGPVELRGQQIQVDGRYVTLTPHQRALVRVLIEADGRTLSRAEIGAALPEPLDAPAVDMAVSRVRRALPTPGLVRTVVKRGYRIPVL</sequence>
<comment type="caution">
    <text evidence="3">The sequence shown here is derived from an EMBL/GenBank/DDBJ whole genome shotgun (WGS) entry which is preliminary data.</text>
</comment>
<dbReference type="Pfam" id="PF02602">
    <property type="entry name" value="HEM4"/>
    <property type="match status" value="1"/>
</dbReference>
<evidence type="ECO:0000259" key="2">
    <source>
        <dbReference type="SMART" id="SM00862"/>
    </source>
</evidence>
<dbReference type="Gene3D" id="3.40.50.10090">
    <property type="match status" value="2"/>
</dbReference>
<dbReference type="Proteomes" id="UP000054837">
    <property type="component" value="Unassembled WGS sequence"/>
</dbReference>
<dbReference type="SMART" id="SM00862">
    <property type="entry name" value="Trans_reg_C"/>
    <property type="match status" value="1"/>
</dbReference>
<evidence type="ECO:0000313" key="4">
    <source>
        <dbReference type="Proteomes" id="UP000054837"/>
    </source>
</evidence>
<proteinExistence type="predicted"/>
<dbReference type="PANTHER" id="PTHR40082">
    <property type="entry name" value="BLR5956 PROTEIN"/>
    <property type="match status" value="1"/>
</dbReference>
<evidence type="ECO:0000256" key="1">
    <source>
        <dbReference type="ARBA" id="ARBA00023125"/>
    </source>
</evidence>
<protein>
    <recommendedName>
        <fullName evidence="2">OmpR/PhoB-type domain-containing protein</fullName>
    </recommendedName>
</protein>